<sequence>MSAGEDEVRRLDQRIDEVTDETLESTRRMLNMAVDTNQIGVDTLVTLNEQGEKLDNVERRLDEMNVDLKRADKNLKEIEKVCGCCSCPGGPRSVTKSKDYQRTYGKKAKDPVVTSQPRTDAPRGGGGGGEGGYIKRVTGDEREDEMDQNLQAVGNILDNLHGIAVDMGDELDRQNVQLEHINKKAAVNEVHIAQANYRMKQQL</sequence>
<accession>A0A1X7UBK7</accession>
<dbReference type="GO" id="GO:0019905">
    <property type="term" value="F:syntaxin binding"/>
    <property type="evidence" value="ECO:0007669"/>
    <property type="project" value="TreeGrafter"/>
</dbReference>
<reference evidence="11" key="2">
    <citation type="submission" date="2017-05" db="UniProtKB">
        <authorList>
            <consortium name="EnsemblMetazoa"/>
        </authorList>
    </citation>
    <scope>IDENTIFICATION</scope>
</reference>
<gene>
    <name evidence="11" type="primary">100635616</name>
</gene>
<keyword evidence="2" id="KW-0771">Synaptosome</keyword>
<dbReference type="CDD" id="cd15889">
    <property type="entry name" value="SNARE_SNAP25N_23N"/>
    <property type="match status" value="1"/>
</dbReference>
<dbReference type="PANTHER" id="PTHR19305">
    <property type="entry name" value="SYNAPTOSOMAL ASSOCIATED PROTEIN"/>
    <property type="match status" value="1"/>
</dbReference>
<keyword evidence="4" id="KW-0770">Synapse</keyword>
<feature type="region of interest" description="Disordered" evidence="9">
    <location>
        <begin position="95"/>
        <end position="133"/>
    </location>
</feature>
<organism evidence="11">
    <name type="scientific">Amphimedon queenslandica</name>
    <name type="common">Sponge</name>
    <dbReference type="NCBI Taxonomy" id="400682"/>
    <lineage>
        <taxon>Eukaryota</taxon>
        <taxon>Metazoa</taxon>
        <taxon>Porifera</taxon>
        <taxon>Demospongiae</taxon>
        <taxon>Heteroscleromorpha</taxon>
        <taxon>Haplosclerida</taxon>
        <taxon>Niphatidae</taxon>
        <taxon>Amphimedon</taxon>
    </lineage>
</organism>
<keyword evidence="5 8" id="KW-0175">Coiled coil</keyword>
<dbReference type="GO" id="GO:0045202">
    <property type="term" value="C:synapse"/>
    <property type="evidence" value="ECO:0007669"/>
    <property type="project" value="UniProtKB-SubCell"/>
</dbReference>
<dbReference type="GO" id="GO:0005484">
    <property type="term" value="F:SNAP receptor activity"/>
    <property type="evidence" value="ECO:0007669"/>
    <property type="project" value="TreeGrafter"/>
</dbReference>
<evidence type="ECO:0000256" key="5">
    <source>
        <dbReference type="ARBA" id="ARBA00023054"/>
    </source>
</evidence>
<keyword evidence="12" id="KW-1185">Reference proteome</keyword>
<evidence type="ECO:0000256" key="4">
    <source>
        <dbReference type="ARBA" id="ARBA00023018"/>
    </source>
</evidence>
<dbReference type="eggNOG" id="KOG3065">
    <property type="taxonomic scope" value="Eukaryota"/>
</dbReference>
<dbReference type="Pfam" id="PF00835">
    <property type="entry name" value="SNAP-25"/>
    <property type="match status" value="1"/>
</dbReference>
<dbReference type="PROSITE" id="PS50192">
    <property type="entry name" value="T_SNARE"/>
    <property type="match status" value="2"/>
</dbReference>
<feature type="coiled-coil region" evidence="8">
    <location>
        <begin position="47"/>
        <end position="81"/>
    </location>
</feature>
<dbReference type="OMA" id="MNTEIER"/>
<evidence type="ECO:0000256" key="8">
    <source>
        <dbReference type="SAM" id="Coils"/>
    </source>
</evidence>
<evidence type="ECO:0000256" key="2">
    <source>
        <dbReference type="ARBA" id="ARBA00022599"/>
    </source>
</evidence>
<dbReference type="OrthoDB" id="19261at2759"/>
<dbReference type="GO" id="GO:0031201">
    <property type="term" value="C:SNARE complex"/>
    <property type="evidence" value="ECO:0007669"/>
    <property type="project" value="TreeGrafter"/>
</dbReference>
<dbReference type="GO" id="GO:0016082">
    <property type="term" value="P:synaptic vesicle priming"/>
    <property type="evidence" value="ECO:0007669"/>
    <property type="project" value="TreeGrafter"/>
</dbReference>
<comment type="similarity">
    <text evidence="1 7">Belongs to the SNAP-25 family.</text>
</comment>
<dbReference type="CDD" id="cd15884">
    <property type="entry name" value="SNARE_SNAP23C"/>
    <property type="match status" value="1"/>
</dbReference>
<dbReference type="Gene3D" id="1.20.5.110">
    <property type="match status" value="2"/>
</dbReference>
<dbReference type="SMART" id="SM00397">
    <property type="entry name" value="t_SNARE"/>
    <property type="match status" value="2"/>
</dbReference>
<dbReference type="SUPFAM" id="SSF58038">
    <property type="entry name" value="SNARE fusion complex"/>
    <property type="match status" value="2"/>
</dbReference>
<dbReference type="KEGG" id="aqu:100635616"/>
<comment type="subcellular location">
    <subcellularLocation>
        <location evidence="6">Synapse</location>
        <location evidence="6">Synaptosome</location>
    </subcellularLocation>
</comment>
<evidence type="ECO:0000256" key="6">
    <source>
        <dbReference type="ARBA" id="ARBA00034102"/>
    </source>
</evidence>
<proteinExistence type="inferred from homology"/>
<dbReference type="FunCoup" id="A0A1X7UBK7">
    <property type="interactions" value="86"/>
</dbReference>
<evidence type="ECO:0000259" key="10">
    <source>
        <dbReference type="PROSITE" id="PS50192"/>
    </source>
</evidence>
<dbReference type="InterPro" id="IPR000928">
    <property type="entry name" value="SNAP-25_dom"/>
</dbReference>
<feature type="domain" description="T-SNARE coiled-coil homology" evidence="10">
    <location>
        <begin position="140"/>
        <end position="202"/>
    </location>
</feature>
<dbReference type="STRING" id="400682.A0A1X7UBK7"/>
<evidence type="ECO:0000256" key="3">
    <source>
        <dbReference type="ARBA" id="ARBA00022737"/>
    </source>
</evidence>
<dbReference type="PANTHER" id="PTHR19305:SF14">
    <property type="entry name" value="SYNAPTOSOMAL-ASSOCIATED PROTEIN-RELATED"/>
    <property type="match status" value="1"/>
</dbReference>
<dbReference type="GO" id="GO:0031629">
    <property type="term" value="P:synaptic vesicle fusion to presynaptic active zone membrane"/>
    <property type="evidence" value="ECO:0007669"/>
    <property type="project" value="TreeGrafter"/>
</dbReference>
<evidence type="ECO:0000256" key="1">
    <source>
        <dbReference type="ARBA" id="ARBA00009480"/>
    </source>
</evidence>
<name>A0A1X7UBK7_AMPQE</name>
<evidence type="ECO:0000256" key="9">
    <source>
        <dbReference type="SAM" id="MobiDB-lite"/>
    </source>
</evidence>
<evidence type="ECO:0000256" key="7">
    <source>
        <dbReference type="RuleBase" id="RU003496"/>
    </source>
</evidence>
<evidence type="ECO:0000313" key="11">
    <source>
        <dbReference type="EnsemblMetazoa" id="Aqu2.1.24879_001"/>
    </source>
</evidence>
<dbReference type="Proteomes" id="UP000007879">
    <property type="component" value="Unassembled WGS sequence"/>
</dbReference>
<reference evidence="12" key="1">
    <citation type="journal article" date="2010" name="Nature">
        <title>The Amphimedon queenslandica genome and the evolution of animal complexity.</title>
        <authorList>
            <person name="Srivastava M."/>
            <person name="Simakov O."/>
            <person name="Chapman J."/>
            <person name="Fahey B."/>
            <person name="Gauthier M.E."/>
            <person name="Mitros T."/>
            <person name="Richards G.S."/>
            <person name="Conaco C."/>
            <person name="Dacre M."/>
            <person name="Hellsten U."/>
            <person name="Larroux C."/>
            <person name="Putnam N.H."/>
            <person name="Stanke M."/>
            <person name="Adamska M."/>
            <person name="Darling A."/>
            <person name="Degnan S.M."/>
            <person name="Oakley T.H."/>
            <person name="Plachetzki D.C."/>
            <person name="Zhai Y."/>
            <person name="Adamski M."/>
            <person name="Calcino A."/>
            <person name="Cummins S.F."/>
            <person name="Goodstein D.M."/>
            <person name="Harris C."/>
            <person name="Jackson D.J."/>
            <person name="Leys S.P."/>
            <person name="Shu S."/>
            <person name="Woodcroft B.J."/>
            <person name="Vervoort M."/>
            <person name="Kosik K.S."/>
            <person name="Manning G."/>
            <person name="Degnan B.M."/>
            <person name="Rokhsar D.S."/>
        </authorList>
    </citation>
    <scope>NUCLEOTIDE SEQUENCE [LARGE SCALE GENOMIC DNA]</scope>
</reference>
<dbReference type="AlphaFoldDB" id="A0A1X7UBK7"/>
<dbReference type="InParanoid" id="A0A1X7UBK7"/>
<keyword evidence="3" id="KW-0677">Repeat</keyword>
<dbReference type="SMR" id="A0A1X7UBK7"/>
<dbReference type="EnsemblMetazoa" id="Aqu2.1.24879_001">
    <property type="protein sequence ID" value="Aqu2.1.24879_001"/>
    <property type="gene ID" value="Aqu2.1.24879"/>
</dbReference>
<protein>
    <recommendedName>
        <fullName evidence="7">Synaptosomal-associated protein</fullName>
    </recommendedName>
</protein>
<dbReference type="InterPro" id="IPR000727">
    <property type="entry name" value="T_SNARE_dom"/>
</dbReference>
<dbReference type="EnsemblMetazoa" id="XM_003388435.3">
    <property type="protein sequence ID" value="XP_003388483.1"/>
    <property type="gene ID" value="LOC100635616"/>
</dbReference>
<feature type="compositionally biased region" description="Gly residues" evidence="9">
    <location>
        <begin position="123"/>
        <end position="132"/>
    </location>
</feature>
<dbReference type="GO" id="GO:0005886">
    <property type="term" value="C:plasma membrane"/>
    <property type="evidence" value="ECO:0007669"/>
    <property type="project" value="TreeGrafter"/>
</dbReference>
<evidence type="ECO:0000313" key="12">
    <source>
        <dbReference type="Proteomes" id="UP000007879"/>
    </source>
</evidence>
<feature type="domain" description="T-SNARE coiled-coil homology" evidence="10">
    <location>
        <begin position="16"/>
        <end position="78"/>
    </location>
</feature>